<dbReference type="InterPro" id="IPR023299">
    <property type="entry name" value="ATPase_P-typ_cyto_dom_N"/>
</dbReference>
<protein>
    <recommendedName>
        <fullName evidence="11">P-type ATPase A domain-containing protein</fullName>
    </recommendedName>
</protein>
<evidence type="ECO:0000256" key="3">
    <source>
        <dbReference type="ARBA" id="ARBA00022692"/>
    </source>
</evidence>
<dbReference type="Gene3D" id="3.40.50.1000">
    <property type="entry name" value="HAD superfamily/HAD-like"/>
    <property type="match status" value="1"/>
</dbReference>
<dbReference type="SFLD" id="SFLDS00003">
    <property type="entry name" value="Haloacid_Dehalogenase"/>
    <property type="match status" value="1"/>
</dbReference>
<dbReference type="InterPro" id="IPR018303">
    <property type="entry name" value="ATPase_P-typ_P_site"/>
</dbReference>
<dbReference type="GO" id="GO:0005886">
    <property type="term" value="C:plasma membrane"/>
    <property type="evidence" value="ECO:0007669"/>
    <property type="project" value="UniProtKB-SubCell"/>
</dbReference>
<dbReference type="GO" id="GO:0055070">
    <property type="term" value="P:copper ion homeostasis"/>
    <property type="evidence" value="ECO:0007669"/>
    <property type="project" value="TreeGrafter"/>
</dbReference>
<dbReference type="PRINTS" id="PR00943">
    <property type="entry name" value="CUATPASE"/>
</dbReference>
<keyword evidence="9" id="KW-0472">Membrane</keyword>
<evidence type="ECO:0000256" key="10">
    <source>
        <dbReference type="RuleBase" id="RU362081"/>
    </source>
</evidence>
<evidence type="ECO:0000256" key="8">
    <source>
        <dbReference type="ARBA" id="ARBA00022989"/>
    </source>
</evidence>
<dbReference type="PRINTS" id="PR00119">
    <property type="entry name" value="CATATPASE"/>
</dbReference>
<dbReference type="NCBIfam" id="TIGR01494">
    <property type="entry name" value="ATPase_P-type"/>
    <property type="match status" value="1"/>
</dbReference>
<accession>K2BCK2</accession>
<gene>
    <name evidence="12" type="ORF">ACD_49C00038G0047</name>
</gene>
<dbReference type="InterPro" id="IPR023298">
    <property type="entry name" value="ATPase_P-typ_TM_dom_sf"/>
</dbReference>
<dbReference type="GO" id="GO:0043682">
    <property type="term" value="F:P-type divalent copper transporter activity"/>
    <property type="evidence" value="ECO:0007669"/>
    <property type="project" value="TreeGrafter"/>
</dbReference>
<dbReference type="Gene3D" id="3.40.1110.10">
    <property type="entry name" value="Calcium-transporting ATPase, cytoplasmic domain N"/>
    <property type="match status" value="1"/>
</dbReference>
<dbReference type="NCBIfam" id="TIGR01525">
    <property type="entry name" value="ATPase-IB_hvy"/>
    <property type="match status" value="1"/>
</dbReference>
<sequence>MANHLEHISEKSTHNNYGIDKHIGHNIEIFFRKFWISLILSIPVILYSDIFQKFFKWAPPDFIWSSYMPLLLSSIIFFYGGWIFIIGAWREIRSYLPGMMTLISIAISTAYFWSIYAVFAHEETLFWEIATLITIMFLGHYIEMRTIGGTQNALRELAKLLPDTAEIIQNDKIKTIAVSELNENDIILVRPGAQIPADGKIIDGESNINESMVTGESNPVFKKKDDFVVAGTINGDGALKIRVTNIWEKTFLAWVIHLVNEAQMSKSRLQVLSDKAALFLTIIAILWWLITLTVWLLVGANINFAVARLVAVLVIACPHALGLAVPLVASISTTKAAQNGFLVKQRIALETARTIDAVLFDKTGTLTKGEYGVIDIFNTENHTKKEVLELAASLNLLSEHPISKAVLTEAKKQKLSLKEINKFEALRGKGIKAFVGEKEILIWGFTLLESNNINVSTKLSKQIQDAGKKWQTIIFVIEDKILLWAITLADVIRKESYEAILQLKEMGIQTIIITGDWENTTKWVSQELGIDKYFAKVLPHQKSEKIKELQALSLKVAMVGDGINDALALTQADLGIAIGAGTNVAIESAGIVLIRNDPRDIEKIIKLSKMTYSKMIQNIFWATGYNIIALPLAAGIFAFKGILLQPAISAIFMSLSTIIVALNALLLKNKNLN</sequence>
<dbReference type="InterPro" id="IPR036412">
    <property type="entry name" value="HAD-like_sf"/>
</dbReference>
<dbReference type="PANTHER" id="PTHR43520">
    <property type="entry name" value="ATP7, ISOFORM B"/>
    <property type="match status" value="1"/>
</dbReference>
<dbReference type="InterPro" id="IPR059000">
    <property type="entry name" value="ATPase_P-type_domA"/>
</dbReference>
<feature type="domain" description="P-type ATPase A" evidence="11">
    <location>
        <begin position="159"/>
        <end position="259"/>
    </location>
</feature>
<evidence type="ECO:0000313" key="12">
    <source>
        <dbReference type="EMBL" id="EKD66513.1"/>
    </source>
</evidence>
<dbReference type="GO" id="GO:0016887">
    <property type="term" value="F:ATP hydrolysis activity"/>
    <property type="evidence" value="ECO:0007669"/>
    <property type="project" value="InterPro"/>
</dbReference>
<comment type="subcellular location">
    <subcellularLocation>
        <location evidence="10">Cell membrane</location>
    </subcellularLocation>
    <subcellularLocation>
        <location evidence="1">Endomembrane system</location>
        <topology evidence="1">Multi-pass membrane protein</topology>
    </subcellularLocation>
</comment>
<dbReference type="PROSITE" id="PS00154">
    <property type="entry name" value="ATPASE_E1_E2"/>
    <property type="match status" value="1"/>
</dbReference>
<dbReference type="InterPro" id="IPR001757">
    <property type="entry name" value="P_typ_ATPase"/>
</dbReference>
<dbReference type="SFLD" id="SFLDG00002">
    <property type="entry name" value="C1.7:_P-type_atpase_like"/>
    <property type="match status" value="1"/>
</dbReference>
<evidence type="ECO:0000256" key="6">
    <source>
        <dbReference type="ARBA" id="ARBA00022840"/>
    </source>
</evidence>
<evidence type="ECO:0000256" key="2">
    <source>
        <dbReference type="ARBA" id="ARBA00006024"/>
    </source>
</evidence>
<keyword evidence="3" id="KW-0812">Transmembrane</keyword>
<keyword evidence="5 10" id="KW-0547">Nucleotide-binding</keyword>
<dbReference type="GO" id="GO:0012505">
    <property type="term" value="C:endomembrane system"/>
    <property type="evidence" value="ECO:0007669"/>
    <property type="project" value="UniProtKB-SubCell"/>
</dbReference>
<evidence type="ECO:0000259" key="11">
    <source>
        <dbReference type="Pfam" id="PF00122"/>
    </source>
</evidence>
<comment type="caution">
    <text evidence="12">The sequence shown here is derived from an EMBL/GenBank/DDBJ whole genome shotgun (WGS) entry which is preliminary data.</text>
</comment>
<dbReference type="SFLD" id="SFLDF00027">
    <property type="entry name" value="p-type_atpase"/>
    <property type="match status" value="1"/>
</dbReference>
<keyword evidence="6 10" id="KW-0067">ATP-binding</keyword>
<dbReference type="FunFam" id="2.70.150.10:FF:000002">
    <property type="entry name" value="Copper-transporting ATPase 1, putative"/>
    <property type="match status" value="1"/>
</dbReference>
<name>K2BCK2_9BACT</name>
<evidence type="ECO:0000256" key="7">
    <source>
        <dbReference type="ARBA" id="ARBA00022967"/>
    </source>
</evidence>
<dbReference type="EMBL" id="AMFJ01021624">
    <property type="protein sequence ID" value="EKD66513.1"/>
    <property type="molecule type" value="Genomic_DNA"/>
</dbReference>
<comment type="similarity">
    <text evidence="2 10">Belongs to the cation transport ATPase (P-type) (TC 3.A.3) family. Type IB subfamily.</text>
</comment>
<evidence type="ECO:0000256" key="4">
    <source>
        <dbReference type="ARBA" id="ARBA00022723"/>
    </source>
</evidence>
<dbReference type="InterPro" id="IPR023214">
    <property type="entry name" value="HAD_sf"/>
</dbReference>
<evidence type="ECO:0000256" key="5">
    <source>
        <dbReference type="ARBA" id="ARBA00022741"/>
    </source>
</evidence>
<dbReference type="InterPro" id="IPR027256">
    <property type="entry name" value="P-typ_ATPase_IB"/>
</dbReference>
<organism evidence="12">
    <name type="scientific">uncultured bacterium</name>
    <name type="common">gcode 4</name>
    <dbReference type="NCBI Taxonomy" id="1234023"/>
    <lineage>
        <taxon>Bacteria</taxon>
        <taxon>environmental samples</taxon>
    </lineage>
</organism>
<proteinExistence type="inferred from homology"/>
<dbReference type="SUPFAM" id="SSF81653">
    <property type="entry name" value="Calcium ATPase, transduction domain A"/>
    <property type="match status" value="1"/>
</dbReference>
<dbReference type="Pfam" id="PF00702">
    <property type="entry name" value="Hydrolase"/>
    <property type="match status" value="1"/>
</dbReference>
<reference evidence="12" key="1">
    <citation type="journal article" date="2012" name="Science">
        <title>Fermentation, hydrogen, and sulfur metabolism in multiple uncultivated bacterial phyla.</title>
        <authorList>
            <person name="Wrighton K.C."/>
            <person name="Thomas B.C."/>
            <person name="Sharon I."/>
            <person name="Miller C.S."/>
            <person name="Castelle C.J."/>
            <person name="VerBerkmoes N.C."/>
            <person name="Wilkins M.J."/>
            <person name="Hettich R.L."/>
            <person name="Lipton M.S."/>
            <person name="Williams K.H."/>
            <person name="Long P.E."/>
            <person name="Banfield J.F."/>
        </authorList>
    </citation>
    <scope>NUCLEOTIDE SEQUENCE [LARGE SCALE GENOMIC DNA]</scope>
</reference>
<dbReference type="GO" id="GO:0005524">
    <property type="term" value="F:ATP binding"/>
    <property type="evidence" value="ECO:0007669"/>
    <property type="project" value="UniProtKB-UniRule"/>
</dbReference>
<dbReference type="AlphaFoldDB" id="K2BCK2"/>
<evidence type="ECO:0000256" key="9">
    <source>
        <dbReference type="ARBA" id="ARBA00023136"/>
    </source>
</evidence>
<dbReference type="Pfam" id="PF00122">
    <property type="entry name" value="E1-E2_ATPase"/>
    <property type="match status" value="1"/>
</dbReference>
<keyword evidence="8" id="KW-1133">Transmembrane helix</keyword>
<dbReference type="PANTHER" id="PTHR43520:SF8">
    <property type="entry name" value="P-TYPE CU(+) TRANSPORTER"/>
    <property type="match status" value="1"/>
</dbReference>
<dbReference type="SUPFAM" id="SSF56784">
    <property type="entry name" value="HAD-like"/>
    <property type="match status" value="1"/>
</dbReference>
<dbReference type="Gene3D" id="2.70.150.10">
    <property type="entry name" value="Calcium-transporting ATPase, cytoplasmic transduction domain A"/>
    <property type="match status" value="1"/>
</dbReference>
<keyword evidence="10" id="KW-1003">Cell membrane</keyword>
<dbReference type="NCBIfam" id="TIGR01511">
    <property type="entry name" value="ATPase-IB1_Cu"/>
    <property type="match status" value="1"/>
</dbReference>
<dbReference type="GO" id="GO:0005507">
    <property type="term" value="F:copper ion binding"/>
    <property type="evidence" value="ECO:0007669"/>
    <property type="project" value="TreeGrafter"/>
</dbReference>
<evidence type="ECO:0000256" key="1">
    <source>
        <dbReference type="ARBA" id="ARBA00004127"/>
    </source>
</evidence>
<keyword evidence="7" id="KW-1278">Translocase</keyword>
<dbReference type="SUPFAM" id="SSF81665">
    <property type="entry name" value="Calcium ATPase, transmembrane domain M"/>
    <property type="match status" value="1"/>
</dbReference>
<dbReference type="InterPro" id="IPR044492">
    <property type="entry name" value="P_typ_ATPase_HD_dom"/>
</dbReference>
<keyword evidence="4 10" id="KW-0479">Metal-binding</keyword>
<dbReference type="InterPro" id="IPR008250">
    <property type="entry name" value="ATPase_P-typ_transduc_dom_A_sf"/>
</dbReference>